<sequence length="469" mass="53653">MLINNCPVSNVNTRILLYDSLVEAYRHFEIDSLIHYSRQAACFSESAGLPAKAERYLIMNTYALLLKGHTFEALMKVDTTDVERLYPENRVDFLIEAWHVSLSALSFFSPHEVNPDYLGRLVNVSRRLVDILPQEHDFYPLAKAVVLLGEKNYTLAVSFLTSRLEYMDLSDPFYCDYGSIMAMIEHSRANYDQWLYMQALITLSELKNLILDGEAMRQLCAALVMADDIDHSLNYLIESQADNAFSGAIMRGVHVADAIPVISKNYKKKEQSHWKLLYRAIILMLVLVMVCGIAMYVHFRNKKRLLAMHSKLEQANDRKEDNLGNFIALCASCMERIEDLNRVVLRKLGAGQANELHSLAKSGKFVDEQRRMFYDVFDEVFIGMYPTFVDEVNALCMPDKQIRLTDSGKLTPELRILAFMRLGTDDGSQIARLLGLSLNTVYTYRNRAKNRAVDRVSFEADIMKIGRIC</sequence>
<organism evidence="1 2">
    <name type="scientific">Muribaculum caecicola</name>
    <dbReference type="NCBI Taxonomy" id="3038144"/>
    <lineage>
        <taxon>Bacteria</taxon>
        <taxon>Pseudomonadati</taxon>
        <taxon>Bacteroidota</taxon>
        <taxon>Bacteroidia</taxon>
        <taxon>Bacteroidales</taxon>
        <taxon>Muribaculaceae</taxon>
        <taxon>Muribaculum</taxon>
    </lineage>
</organism>
<gene>
    <name evidence="1" type="ORF">E5990_05415</name>
</gene>
<protein>
    <submittedName>
        <fullName evidence="1">Uncharacterized protein</fullName>
    </submittedName>
</protein>
<proteinExistence type="predicted"/>
<comment type="caution">
    <text evidence="1">The sequence shown here is derived from an EMBL/GenBank/DDBJ whole genome shotgun (WGS) entry which is preliminary data.</text>
</comment>
<dbReference type="EMBL" id="SSTG01000049">
    <property type="protein sequence ID" value="THG52108.1"/>
    <property type="molecule type" value="Genomic_DNA"/>
</dbReference>
<accession>A0AC61S5L4</accession>
<evidence type="ECO:0000313" key="2">
    <source>
        <dbReference type="Proteomes" id="UP000305401"/>
    </source>
</evidence>
<name>A0AC61S5L4_9BACT</name>
<reference evidence="1" key="1">
    <citation type="submission" date="2019-04" db="EMBL/GenBank/DDBJ databases">
        <title>Microbes associate with the intestines of laboratory mice.</title>
        <authorList>
            <person name="Navarre W."/>
            <person name="Wong E."/>
            <person name="Huang K.C."/>
            <person name="Tropini C."/>
            <person name="Ng K."/>
            <person name="Yu B."/>
        </authorList>
    </citation>
    <scope>NUCLEOTIDE SEQUENCE</scope>
    <source>
        <strain evidence="1">NM86_A22</strain>
    </source>
</reference>
<dbReference type="Proteomes" id="UP000305401">
    <property type="component" value="Unassembled WGS sequence"/>
</dbReference>
<keyword evidence="2" id="KW-1185">Reference proteome</keyword>
<evidence type="ECO:0000313" key="1">
    <source>
        <dbReference type="EMBL" id="THG52108.1"/>
    </source>
</evidence>